<dbReference type="Proteomes" id="UP001246152">
    <property type="component" value="Unassembled WGS sequence"/>
</dbReference>
<feature type="region of interest" description="Disordered" evidence="1">
    <location>
        <begin position="45"/>
        <end position="71"/>
    </location>
</feature>
<protein>
    <submittedName>
        <fullName evidence="2">Uncharacterized protein</fullName>
    </submittedName>
</protein>
<accession>A0AAJ2HAH0</accession>
<dbReference type="EMBL" id="JAVLSM010000007">
    <property type="protein sequence ID" value="MDR9836886.1"/>
    <property type="molecule type" value="Genomic_DNA"/>
</dbReference>
<evidence type="ECO:0000313" key="3">
    <source>
        <dbReference type="Proteomes" id="UP001246152"/>
    </source>
</evidence>
<evidence type="ECO:0000256" key="1">
    <source>
        <dbReference type="SAM" id="MobiDB-lite"/>
    </source>
</evidence>
<proteinExistence type="predicted"/>
<dbReference type="AlphaFoldDB" id="A0AAJ2HAH0"/>
<evidence type="ECO:0000313" key="2">
    <source>
        <dbReference type="EMBL" id="MDR9836886.1"/>
    </source>
</evidence>
<gene>
    <name evidence="2" type="ORF">RI046_14365</name>
</gene>
<reference evidence="2" key="1">
    <citation type="submission" date="2023-04" db="EMBL/GenBank/DDBJ databases">
        <title>Description of first Herbaspirillum huttiense subsp. nephrolepsisexaltata and Herbaspirillum huttiense subsp. lycopersicon.</title>
        <authorList>
            <person name="Poudel M."/>
            <person name="Sharma A."/>
            <person name="Goss E."/>
            <person name="Tapia J.H."/>
            <person name="Harmon C.M."/>
            <person name="Jones J.B."/>
        </authorList>
    </citation>
    <scope>NUCLEOTIDE SEQUENCE</scope>
    <source>
        <strain evidence="2">G21-1742</strain>
    </source>
</reference>
<comment type="caution">
    <text evidence="2">The sequence shown here is derived from an EMBL/GenBank/DDBJ whole genome shotgun (WGS) entry which is preliminary data.</text>
</comment>
<organism evidence="2 3">
    <name type="scientific">Herbaspirillum huttiense</name>
    <dbReference type="NCBI Taxonomy" id="863372"/>
    <lineage>
        <taxon>Bacteria</taxon>
        <taxon>Pseudomonadati</taxon>
        <taxon>Pseudomonadota</taxon>
        <taxon>Betaproteobacteria</taxon>
        <taxon>Burkholderiales</taxon>
        <taxon>Oxalobacteraceae</taxon>
        <taxon>Herbaspirillum</taxon>
    </lineage>
</organism>
<sequence length="108" mass="11790">MHPGHIDMARLAQLLSQAASQPKNDNGMVISARGALSIAARALHEMAEPPDDGDDPQEVHQARLESAQPRMSAHSLETFEKHLGMLKQAVDAGDPMVVAQFFNLYVFD</sequence>
<name>A0AAJ2HAH0_9BURK</name>